<dbReference type="EMBL" id="LSSN01002095">
    <property type="protein sequence ID" value="OMJ17270.1"/>
    <property type="molecule type" value="Genomic_DNA"/>
</dbReference>
<protein>
    <submittedName>
        <fullName evidence="2">Retrotransposon-derived protein PEG10</fullName>
    </submittedName>
</protein>
<dbReference type="InterPro" id="IPR005162">
    <property type="entry name" value="Retrotrans_gag_dom"/>
</dbReference>
<proteinExistence type="predicted"/>
<dbReference type="PANTHER" id="PTHR15503">
    <property type="entry name" value="LDOC1 RELATED"/>
    <property type="match status" value="1"/>
</dbReference>
<sequence length="281" mass="32639">MSEIIKEEAKGYKIPEIEKFSGLPEKYPIFMAAIKRQLWASPNAFSTDHLKISFVSAHLTDSAALWFEAQLDANSNVIKNYDEFCSAFKRYFSDSSYQLKSTNQLLNLYQGKRSVADYSAEFRKLAIISEFDEKALISQYQRGLSGRILDLLVTIPLPNTITELMEKCIEFDNRITSRDTFRTRYTGKPDYSHSKYGNYFYQHHNYKPTEQKETNIQNHFNAADGKPMEIDTLKIRPKGPISPEERSRRIDNRLCLYCASNKHLVRDCHLCPHDLKVKPQQ</sequence>
<gene>
    <name evidence="2" type="ORF">AYI70_g6087</name>
</gene>
<dbReference type="Proteomes" id="UP000187283">
    <property type="component" value="Unassembled WGS sequence"/>
</dbReference>
<accession>A0A1R1XRJ7</accession>
<dbReference type="InterPro" id="IPR032567">
    <property type="entry name" value="RTL1-rel"/>
</dbReference>
<organism evidence="2 3">
    <name type="scientific">Smittium culicis</name>
    <dbReference type="NCBI Taxonomy" id="133412"/>
    <lineage>
        <taxon>Eukaryota</taxon>
        <taxon>Fungi</taxon>
        <taxon>Fungi incertae sedis</taxon>
        <taxon>Zoopagomycota</taxon>
        <taxon>Kickxellomycotina</taxon>
        <taxon>Harpellomycetes</taxon>
        <taxon>Harpellales</taxon>
        <taxon>Legeriomycetaceae</taxon>
        <taxon>Smittium</taxon>
    </lineage>
</organism>
<dbReference type="STRING" id="133412.A0A1R1XRJ7"/>
<dbReference type="OrthoDB" id="5600552at2759"/>
<evidence type="ECO:0000259" key="1">
    <source>
        <dbReference type="Pfam" id="PF03732"/>
    </source>
</evidence>
<name>A0A1R1XRJ7_9FUNG</name>
<dbReference type="AlphaFoldDB" id="A0A1R1XRJ7"/>
<dbReference type="PANTHER" id="PTHR15503:SF22">
    <property type="entry name" value="TRANSPOSON TY3-I GAG POLYPROTEIN"/>
    <property type="match status" value="1"/>
</dbReference>
<evidence type="ECO:0000313" key="2">
    <source>
        <dbReference type="EMBL" id="OMJ17270.1"/>
    </source>
</evidence>
<dbReference type="Pfam" id="PF03732">
    <property type="entry name" value="Retrotrans_gag"/>
    <property type="match status" value="1"/>
</dbReference>
<keyword evidence="3" id="KW-1185">Reference proteome</keyword>
<comment type="caution">
    <text evidence="2">The sequence shown here is derived from an EMBL/GenBank/DDBJ whole genome shotgun (WGS) entry which is preliminary data.</text>
</comment>
<feature type="domain" description="Retrotransposon gag" evidence="1">
    <location>
        <begin position="54"/>
        <end position="145"/>
    </location>
</feature>
<reference evidence="2 3" key="1">
    <citation type="submission" date="2017-01" db="EMBL/GenBank/DDBJ databases">
        <authorList>
            <person name="Mah S.A."/>
            <person name="Swanson W.J."/>
            <person name="Moy G.W."/>
            <person name="Vacquier V.D."/>
        </authorList>
    </citation>
    <scope>NUCLEOTIDE SEQUENCE [LARGE SCALE GENOMIC DNA]</scope>
    <source>
        <strain evidence="2 3">GSMNP</strain>
    </source>
</reference>
<evidence type="ECO:0000313" key="3">
    <source>
        <dbReference type="Proteomes" id="UP000187283"/>
    </source>
</evidence>